<evidence type="ECO:0000313" key="1">
    <source>
        <dbReference type="EMBL" id="SFT26066.1"/>
    </source>
</evidence>
<dbReference type="AlphaFoldDB" id="A0A1I6WJI3"/>
<keyword evidence="2" id="KW-1185">Reference proteome</keyword>
<evidence type="ECO:0000313" key="2">
    <source>
        <dbReference type="Proteomes" id="UP000199392"/>
    </source>
</evidence>
<accession>A0A1I6WJI3</accession>
<name>A0A1I6WJI3_9RHOB</name>
<dbReference type="STRING" id="311180.SAMN04488050_12426"/>
<reference evidence="2" key="1">
    <citation type="submission" date="2016-10" db="EMBL/GenBank/DDBJ databases">
        <authorList>
            <person name="Varghese N."/>
            <person name="Submissions S."/>
        </authorList>
    </citation>
    <scope>NUCLEOTIDE SEQUENCE [LARGE SCALE GENOMIC DNA]</scope>
    <source>
        <strain evidence="2">DSM 26894</strain>
    </source>
</reference>
<protein>
    <submittedName>
        <fullName evidence="1">Uncharacterized protein</fullName>
    </submittedName>
</protein>
<sequence>MITTLASANAEQPSVVEVAWDEDVEFSLWLLGWDEEAFIREEDSVSEVPFLRIRSRCPANLIMQYWEYVLEA</sequence>
<dbReference type="RefSeq" id="WP_143015460.1">
    <property type="nucleotide sequence ID" value="NZ_FNCL01000027.1"/>
</dbReference>
<gene>
    <name evidence="1" type="ORF">SAMN04488050_12426</name>
</gene>
<dbReference type="Proteomes" id="UP000199392">
    <property type="component" value="Unassembled WGS sequence"/>
</dbReference>
<proteinExistence type="predicted"/>
<dbReference type="EMBL" id="FOZW01000024">
    <property type="protein sequence ID" value="SFT26066.1"/>
    <property type="molecule type" value="Genomic_DNA"/>
</dbReference>
<organism evidence="1 2">
    <name type="scientific">Alloyangia pacifica</name>
    <dbReference type="NCBI Taxonomy" id="311180"/>
    <lineage>
        <taxon>Bacteria</taxon>
        <taxon>Pseudomonadati</taxon>
        <taxon>Pseudomonadota</taxon>
        <taxon>Alphaproteobacteria</taxon>
        <taxon>Rhodobacterales</taxon>
        <taxon>Roseobacteraceae</taxon>
        <taxon>Alloyangia</taxon>
    </lineage>
</organism>